<gene>
    <name evidence="12" type="ORF">ACJMK2_024237</name>
</gene>
<feature type="compositionally biased region" description="Low complexity" evidence="10">
    <location>
        <begin position="73"/>
        <end position="97"/>
    </location>
</feature>
<proteinExistence type="predicted"/>
<evidence type="ECO:0000256" key="5">
    <source>
        <dbReference type="ARBA" id="ARBA00022553"/>
    </source>
</evidence>
<comment type="subcellular location">
    <subcellularLocation>
        <location evidence="2">Cytoplasm</location>
    </subcellularLocation>
    <subcellularLocation>
        <location evidence="1">Nucleus</location>
    </subcellularLocation>
</comment>
<evidence type="ECO:0000256" key="1">
    <source>
        <dbReference type="ARBA" id="ARBA00004123"/>
    </source>
</evidence>
<dbReference type="EMBL" id="JBJQND010000019">
    <property type="protein sequence ID" value="KAL3832606.1"/>
    <property type="molecule type" value="Genomic_DNA"/>
</dbReference>
<evidence type="ECO:0000256" key="2">
    <source>
        <dbReference type="ARBA" id="ARBA00004496"/>
    </source>
</evidence>
<dbReference type="GO" id="GO:0005634">
    <property type="term" value="C:nucleus"/>
    <property type="evidence" value="ECO:0007669"/>
    <property type="project" value="UniProtKB-SubCell"/>
</dbReference>
<feature type="region of interest" description="Disordered" evidence="10">
    <location>
        <begin position="52"/>
        <end position="98"/>
    </location>
</feature>
<feature type="compositionally biased region" description="Basic and acidic residues" evidence="10">
    <location>
        <begin position="52"/>
        <end position="61"/>
    </location>
</feature>
<keyword evidence="8" id="KW-0804">Transcription</keyword>
<keyword evidence="9" id="KW-0539">Nucleus</keyword>
<feature type="domain" description="Zinc-finger" evidence="11">
    <location>
        <begin position="166"/>
        <end position="264"/>
    </location>
</feature>
<evidence type="ECO:0000256" key="6">
    <source>
        <dbReference type="ARBA" id="ARBA00022843"/>
    </source>
</evidence>
<keyword evidence="13" id="KW-1185">Reference proteome</keyword>
<protein>
    <recommendedName>
        <fullName evidence="11">Zinc-finger domain-containing protein</fullName>
    </recommendedName>
</protein>
<evidence type="ECO:0000256" key="4">
    <source>
        <dbReference type="ARBA" id="ARBA00022499"/>
    </source>
</evidence>
<evidence type="ECO:0000256" key="3">
    <source>
        <dbReference type="ARBA" id="ARBA00022490"/>
    </source>
</evidence>
<evidence type="ECO:0000256" key="9">
    <source>
        <dbReference type="ARBA" id="ARBA00023242"/>
    </source>
</evidence>
<keyword evidence="3" id="KW-0963">Cytoplasm</keyword>
<name>A0ABD3T7N5_SINWO</name>
<dbReference type="PANTHER" id="PTHR31169">
    <property type="entry name" value="OS05G0300700 PROTEIN"/>
    <property type="match status" value="1"/>
</dbReference>
<dbReference type="InterPro" id="IPR018866">
    <property type="entry name" value="Znf-4CXXC_R1"/>
</dbReference>
<accession>A0ABD3T7N5</accession>
<dbReference type="InterPro" id="IPR040221">
    <property type="entry name" value="CDCA7/CDA7L"/>
</dbReference>
<comment type="caution">
    <text evidence="12">The sequence shown here is derived from an EMBL/GenBank/DDBJ whole genome shotgun (WGS) entry which is preliminary data.</text>
</comment>
<organism evidence="12 13">
    <name type="scientific">Sinanodonta woodiana</name>
    <name type="common">Chinese pond mussel</name>
    <name type="synonym">Anodonta woodiana</name>
    <dbReference type="NCBI Taxonomy" id="1069815"/>
    <lineage>
        <taxon>Eukaryota</taxon>
        <taxon>Metazoa</taxon>
        <taxon>Spiralia</taxon>
        <taxon>Lophotrochozoa</taxon>
        <taxon>Mollusca</taxon>
        <taxon>Bivalvia</taxon>
        <taxon>Autobranchia</taxon>
        <taxon>Heteroconchia</taxon>
        <taxon>Palaeoheterodonta</taxon>
        <taxon>Unionida</taxon>
        <taxon>Unionoidea</taxon>
        <taxon>Unionidae</taxon>
        <taxon>Unioninae</taxon>
        <taxon>Sinanodonta</taxon>
    </lineage>
</organism>
<keyword evidence="5" id="KW-0597">Phosphoprotein</keyword>
<sequence>MSNKQKTSLYEELRQKNIADNKVILEKLMSEIKDHLPNKIVPLRKPKEYKKKFADDLEVRRNPSRSARFNPEATSPPRTRGRRGSVSSSISSASSSSPDNKLVVRFGFFGKRSIGPDEEFNDDEQEEEDLLLPKRVHRVDREIKAADEITEEDLNLVAMFVSDKKYDSIYGTTCHQCRQKTDDMKTMCRSGNCFGVRGQFCGPCLRNRYGEDAKEALKNPNWICPPCRGVCNCSFCRKRKGKTCTGILIHIAREHGFPDVNSYLQSLRN</sequence>
<dbReference type="AlphaFoldDB" id="A0ABD3T7N5"/>
<evidence type="ECO:0000256" key="7">
    <source>
        <dbReference type="ARBA" id="ARBA00023015"/>
    </source>
</evidence>
<evidence type="ECO:0000313" key="13">
    <source>
        <dbReference type="Proteomes" id="UP001634394"/>
    </source>
</evidence>
<keyword evidence="7" id="KW-0805">Transcription regulation</keyword>
<evidence type="ECO:0000259" key="11">
    <source>
        <dbReference type="Pfam" id="PF10497"/>
    </source>
</evidence>
<evidence type="ECO:0000313" key="12">
    <source>
        <dbReference type="EMBL" id="KAL3832606.1"/>
    </source>
</evidence>
<keyword evidence="4" id="KW-1017">Isopeptide bond</keyword>
<evidence type="ECO:0000256" key="8">
    <source>
        <dbReference type="ARBA" id="ARBA00023163"/>
    </source>
</evidence>
<evidence type="ECO:0000256" key="10">
    <source>
        <dbReference type="SAM" id="MobiDB-lite"/>
    </source>
</evidence>
<reference evidence="12 13" key="1">
    <citation type="submission" date="2024-11" db="EMBL/GenBank/DDBJ databases">
        <title>Chromosome-level genome assembly of the freshwater bivalve Anodonta woodiana.</title>
        <authorList>
            <person name="Chen X."/>
        </authorList>
    </citation>
    <scope>NUCLEOTIDE SEQUENCE [LARGE SCALE GENOMIC DNA]</scope>
    <source>
        <strain evidence="12">MN2024</strain>
        <tissue evidence="12">Gills</tissue>
    </source>
</reference>
<dbReference type="Proteomes" id="UP001634394">
    <property type="component" value="Unassembled WGS sequence"/>
</dbReference>
<dbReference type="GO" id="GO:0005737">
    <property type="term" value="C:cytoplasm"/>
    <property type="evidence" value="ECO:0007669"/>
    <property type="project" value="UniProtKB-SubCell"/>
</dbReference>
<dbReference type="PANTHER" id="PTHR31169:SF8">
    <property type="entry name" value="ZINC-FINGER DOMAIN OF MONOAMINE-OXIDASE A REPRESSOR R1 PROTEIN"/>
    <property type="match status" value="1"/>
</dbReference>
<keyword evidence="6" id="KW-0832">Ubl conjugation</keyword>
<dbReference type="Pfam" id="PF10497">
    <property type="entry name" value="zf-4CXXC_R1"/>
    <property type="match status" value="1"/>
</dbReference>